<evidence type="ECO:0000256" key="7">
    <source>
        <dbReference type="ARBA" id="ARBA00022989"/>
    </source>
</evidence>
<evidence type="ECO:0000256" key="2">
    <source>
        <dbReference type="ARBA" id="ARBA00008575"/>
    </source>
</evidence>
<name>A0AAD5K1S5_9FUNG</name>
<dbReference type="Pfam" id="PF00005">
    <property type="entry name" value="ABC_tran"/>
    <property type="match status" value="1"/>
</dbReference>
<dbReference type="EMBL" id="JAIXMP010000011">
    <property type="protein sequence ID" value="KAI9265037.1"/>
    <property type="molecule type" value="Genomic_DNA"/>
</dbReference>
<dbReference type="PANTHER" id="PTHR11384">
    <property type="entry name" value="ATP-BINDING CASSETTE, SUB-FAMILY D MEMBER"/>
    <property type="match status" value="1"/>
</dbReference>
<keyword evidence="7" id="KW-1133">Transmembrane helix</keyword>
<dbReference type="Gene3D" id="3.40.50.300">
    <property type="entry name" value="P-loop containing nucleotide triphosphate hydrolases"/>
    <property type="match status" value="1"/>
</dbReference>
<dbReference type="FunFam" id="3.40.50.300:FF:000636">
    <property type="entry name" value="ATP-binding cassette sub-family D member 3"/>
    <property type="match status" value="1"/>
</dbReference>
<dbReference type="GO" id="GO:0140359">
    <property type="term" value="F:ABC-type transporter activity"/>
    <property type="evidence" value="ECO:0007669"/>
    <property type="project" value="InterPro"/>
</dbReference>
<dbReference type="GO" id="GO:0005778">
    <property type="term" value="C:peroxisomal membrane"/>
    <property type="evidence" value="ECO:0007669"/>
    <property type="project" value="UniProtKB-SubCell"/>
</dbReference>
<comment type="subcellular location">
    <subcellularLocation>
        <location evidence="1">Peroxisome membrane</location>
        <topology evidence="1">Multi-pass membrane protein</topology>
    </subcellularLocation>
</comment>
<evidence type="ECO:0000256" key="8">
    <source>
        <dbReference type="ARBA" id="ARBA00023136"/>
    </source>
</evidence>
<comment type="similarity">
    <text evidence="2">Belongs to the ABC transporter superfamily. ABCD family. Peroxisomal fatty acyl CoA transporter (TC 3.A.1.203) subfamily.</text>
</comment>
<feature type="domain" description="ABC transporter" evidence="10">
    <location>
        <begin position="456"/>
        <end position="683"/>
    </location>
</feature>
<evidence type="ECO:0000256" key="3">
    <source>
        <dbReference type="ARBA" id="ARBA00022448"/>
    </source>
</evidence>
<comment type="caution">
    <text evidence="11">The sequence shown here is derived from an EMBL/GenBank/DDBJ whole genome shotgun (WGS) entry which is preliminary data.</text>
</comment>
<dbReference type="Pfam" id="PF06472">
    <property type="entry name" value="ABC_membrane_2"/>
    <property type="match status" value="1"/>
</dbReference>
<dbReference type="AlphaFoldDB" id="A0AAD5K1S5"/>
<evidence type="ECO:0000313" key="12">
    <source>
        <dbReference type="Proteomes" id="UP001209540"/>
    </source>
</evidence>
<evidence type="ECO:0000256" key="9">
    <source>
        <dbReference type="SAM" id="MobiDB-lite"/>
    </source>
</evidence>
<protein>
    <submittedName>
        <fullName evidence="11">ABC transporter transmembrane region 2-domain-containing protein</fullName>
    </submittedName>
</protein>
<gene>
    <name evidence="11" type="ORF">BDA99DRAFT_507507</name>
</gene>
<dbReference type="GO" id="GO:0016887">
    <property type="term" value="F:ATP hydrolysis activity"/>
    <property type="evidence" value="ECO:0007669"/>
    <property type="project" value="InterPro"/>
</dbReference>
<dbReference type="PROSITE" id="PS50893">
    <property type="entry name" value="ABC_TRANSPORTER_2"/>
    <property type="match status" value="1"/>
</dbReference>
<keyword evidence="5" id="KW-0547">Nucleotide-binding</keyword>
<keyword evidence="3" id="KW-0813">Transport</keyword>
<feature type="compositionally biased region" description="Low complexity" evidence="9">
    <location>
        <begin position="38"/>
        <end position="61"/>
    </location>
</feature>
<dbReference type="CDD" id="cd03223">
    <property type="entry name" value="ABCD_peroxisomal_ALDP"/>
    <property type="match status" value="1"/>
</dbReference>
<dbReference type="InterPro" id="IPR036640">
    <property type="entry name" value="ABC1_TM_sf"/>
</dbReference>
<dbReference type="InterPro" id="IPR027417">
    <property type="entry name" value="P-loop_NTPase"/>
</dbReference>
<evidence type="ECO:0000256" key="6">
    <source>
        <dbReference type="ARBA" id="ARBA00022840"/>
    </source>
</evidence>
<keyword evidence="4 11" id="KW-0812">Transmembrane</keyword>
<dbReference type="SUPFAM" id="SSF90123">
    <property type="entry name" value="ABC transporter transmembrane region"/>
    <property type="match status" value="1"/>
</dbReference>
<dbReference type="Proteomes" id="UP001209540">
    <property type="component" value="Unassembled WGS sequence"/>
</dbReference>
<dbReference type="InterPro" id="IPR003439">
    <property type="entry name" value="ABC_transporter-like_ATP-bd"/>
</dbReference>
<feature type="region of interest" description="Disordered" evidence="9">
    <location>
        <begin position="37"/>
        <end position="66"/>
    </location>
</feature>
<dbReference type="GO" id="GO:0005324">
    <property type="term" value="F:long-chain fatty acid transmembrane transporter activity"/>
    <property type="evidence" value="ECO:0007669"/>
    <property type="project" value="TreeGrafter"/>
</dbReference>
<dbReference type="SMART" id="SM00382">
    <property type="entry name" value="AAA"/>
    <property type="match status" value="1"/>
</dbReference>
<dbReference type="GO" id="GO:0006635">
    <property type="term" value="P:fatty acid beta-oxidation"/>
    <property type="evidence" value="ECO:0007669"/>
    <property type="project" value="TreeGrafter"/>
</dbReference>
<dbReference type="SUPFAM" id="SSF52540">
    <property type="entry name" value="P-loop containing nucleoside triphosphate hydrolases"/>
    <property type="match status" value="1"/>
</dbReference>
<dbReference type="InterPro" id="IPR050835">
    <property type="entry name" value="ABC_transporter_sub-D"/>
</dbReference>
<dbReference type="InterPro" id="IPR017871">
    <property type="entry name" value="ABC_transporter-like_CS"/>
</dbReference>
<reference evidence="11" key="2">
    <citation type="submission" date="2023-02" db="EMBL/GenBank/DDBJ databases">
        <authorList>
            <consortium name="DOE Joint Genome Institute"/>
            <person name="Mondo S.J."/>
            <person name="Chang Y."/>
            <person name="Wang Y."/>
            <person name="Ahrendt S."/>
            <person name="Andreopoulos W."/>
            <person name="Barry K."/>
            <person name="Beard J."/>
            <person name="Benny G.L."/>
            <person name="Blankenship S."/>
            <person name="Bonito G."/>
            <person name="Cuomo C."/>
            <person name="Desiro A."/>
            <person name="Gervers K.A."/>
            <person name="Hundley H."/>
            <person name="Kuo A."/>
            <person name="LaButti K."/>
            <person name="Lang B.F."/>
            <person name="Lipzen A."/>
            <person name="O'Donnell K."/>
            <person name="Pangilinan J."/>
            <person name="Reynolds N."/>
            <person name="Sandor L."/>
            <person name="Smith M.W."/>
            <person name="Tsang A."/>
            <person name="Grigoriev I.V."/>
            <person name="Stajich J.E."/>
            <person name="Spatafora J.W."/>
        </authorList>
    </citation>
    <scope>NUCLEOTIDE SEQUENCE</scope>
    <source>
        <strain evidence="11">RSA 2281</strain>
    </source>
</reference>
<dbReference type="PANTHER" id="PTHR11384:SF62">
    <property type="entry name" value="ATP-BINDING CASSETTE SUB-FAMILY D MEMBER 3"/>
    <property type="match status" value="1"/>
</dbReference>
<dbReference type="GO" id="GO:0007031">
    <property type="term" value="P:peroxisome organization"/>
    <property type="evidence" value="ECO:0007669"/>
    <property type="project" value="TreeGrafter"/>
</dbReference>
<dbReference type="InterPro" id="IPR003593">
    <property type="entry name" value="AAA+_ATPase"/>
</dbReference>
<evidence type="ECO:0000256" key="1">
    <source>
        <dbReference type="ARBA" id="ARBA00004585"/>
    </source>
</evidence>
<keyword evidence="12" id="KW-1185">Reference proteome</keyword>
<dbReference type="GO" id="GO:0042760">
    <property type="term" value="P:very long-chain fatty acid catabolic process"/>
    <property type="evidence" value="ECO:0007669"/>
    <property type="project" value="TreeGrafter"/>
</dbReference>
<keyword evidence="8" id="KW-0472">Membrane</keyword>
<keyword evidence="6" id="KW-0067">ATP-binding</keyword>
<evidence type="ECO:0000259" key="10">
    <source>
        <dbReference type="PROSITE" id="PS50893"/>
    </source>
</evidence>
<dbReference type="InterPro" id="IPR011527">
    <property type="entry name" value="ABC1_TM_dom"/>
</dbReference>
<accession>A0AAD5K1S5</accession>
<dbReference type="GO" id="GO:0005524">
    <property type="term" value="F:ATP binding"/>
    <property type="evidence" value="ECO:0007669"/>
    <property type="project" value="UniProtKB-KW"/>
</dbReference>
<evidence type="ECO:0000256" key="4">
    <source>
        <dbReference type="ARBA" id="ARBA00022692"/>
    </source>
</evidence>
<dbReference type="Gene3D" id="1.20.1560.10">
    <property type="entry name" value="ABC transporter type 1, transmembrane domain"/>
    <property type="match status" value="1"/>
</dbReference>
<dbReference type="PROSITE" id="PS00211">
    <property type="entry name" value="ABC_TRANSPORTER_1"/>
    <property type="match status" value="1"/>
</dbReference>
<dbReference type="GO" id="GO:0015910">
    <property type="term" value="P:long-chain fatty acid import into peroxisome"/>
    <property type="evidence" value="ECO:0007669"/>
    <property type="project" value="TreeGrafter"/>
</dbReference>
<reference evidence="11" key="1">
    <citation type="journal article" date="2022" name="IScience">
        <title>Evolution of zygomycete secretomes and the origins of terrestrial fungal ecologies.</title>
        <authorList>
            <person name="Chang Y."/>
            <person name="Wang Y."/>
            <person name="Mondo S."/>
            <person name="Ahrendt S."/>
            <person name="Andreopoulos W."/>
            <person name="Barry K."/>
            <person name="Beard J."/>
            <person name="Benny G.L."/>
            <person name="Blankenship S."/>
            <person name="Bonito G."/>
            <person name="Cuomo C."/>
            <person name="Desiro A."/>
            <person name="Gervers K.A."/>
            <person name="Hundley H."/>
            <person name="Kuo A."/>
            <person name="LaButti K."/>
            <person name="Lang B.F."/>
            <person name="Lipzen A."/>
            <person name="O'Donnell K."/>
            <person name="Pangilinan J."/>
            <person name="Reynolds N."/>
            <person name="Sandor L."/>
            <person name="Smith M.E."/>
            <person name="Tsang A."/>
            <person name="Grigoriev I.V."/>
            <person name="Stajich J.E."/>
            <person name="Spatafora J.W."/>
        </authorList>
    </citation>
    <scope>NUCLEOTIDE SEQUENCE</scope>
    <source>
        <strain evidence="11">RSA 2281</strain>
    </source>
</reference>
<organism evidence="11 12">
    <name type="scientific">Phascolomyces articulosus</name>
    <dbReference type="NCBI Taxonomy" id="60185"/>
    <lineage>
        <taxon>Eukaryota</taxon>
        <taxon>Fungi</taxon>
        <taxon>Fungi incertae sedis</taxon>
        <taxon>Mucoromycota</taxon>
        <taxon>Mucoromycotina</taxon>
        <taxon>Mucoromycetes</taxon>
        <taxon>Mucorales</taxon>
        <taxon>Lichtheimiaceae</taxon>
        <taxon>Phascolomyces</taxon>
    </lineage>
</organism>
<sequence length="690" mass="77102">MAHALSVLTKKRSVSVLVITLIYALYKAKTHFQSQATSNGNGSGAQASGSNSSGARSTGANGKRKKGKVGVNATFFKQMRDLLPICIPGLFTKEAGLLGALATVLIARTWLDIWFSAFNGSVVKAIVSRNREQFIAKAIVEFGFMMWPMSIVNNSLKLTISALALCFRERLTKFAHNQYLDGITFYKISNLDNRLQNADQLLTQDIDKFSENLSHLYSDIAKPIVDIFLFAYKLGEAIGNEAPFFMISYFVLSGVILRAFSPPFGRYTAVEQKLEGDFRFTHSRIITHSEEIAFYGGGEREKEVVNNTFEKICNHVRKVYTLRFLNGIFDSVLVKYCATMTAYYLLARPVFDPRYATSSMGSMSDDPTKLMEDYSRNSSYLINLSQAVGRLILTGRDLTRFAGYTSRVAELFEVLRDVGKGKYSRTMVSTDNESTQNKVMDPKDMKGKVIIKDGVIVFDNVPIVTPNSDVLLKDLSFKVSIGMNCLISGPNGCGKSSLFRILGDLWPLFGGTVTKPAASKLFYVPQKPYLALGTFRDQVIYPDTPAQAKARGYDDDELMKLLDTVHLGYLVEREGGWDAIQDWADVLSGGEKQRVAMARLFYHRPQFAILDECTSAVSVDIEAIMYEHARKVGITLFTVSHRTSLVRHHEYLLRFDGEGHYEFRELDPEDIATPFGFGHGKTQSSSKLDH</sequence>
<evidence type="ECO:0000256" key="5">
    <source>
        <dbReference type="ARBA" id="ARBA00022741"/>
    </source>
</evidence>
<proteinExistence type="inferred from homology"/>
<evidence type="ECO:0000313" key="11">
    <source>
        <dbReference type="EMBL" id="KAI9265037.1"/>
    </source>
</evidence>